<evidence type="ECO:0000259" key="6">
    <source>
        <dbReference type="PROSITE" id="PS51194"/>
    </source>
</evidence>
<dbReference type="GO" id="GO:0003723">
    <property type="term" value="F:RNA binding"/>
    <property type="evidence" value="ECO:0007669"/>
    <property type="project" value="TreeGrafter"/>
</dbReference>
<reference evidence="7" key="1">
    <citation type="journal article" date="2012" name="PLoS Negl. Trop. Dis.">
        <title>A systematically improved high quality genome and transcriptome of the human blood fluke Schistosoma mansoni.</title>
        <authorList>
            <person name="Protasio A.V."/>
            <person name="Tsai I.J."/>
            <person name="Babbage A."/>
            <person name="Nichol S."/>
            <person name="Hunt M."/>
            <person name="Aslett M.A."/>
            <person name="De Silva N."/>
            <person name="Velarde G.S."/>
            <person name="Anderson T.J."/>
            <person name="Clark R.C."/>
            <person name="Davidson C."/>
            <person name="Dillon G.P."/>
            <person name="Holroyd N.E."/>
            <person name="LoVerde P.T."/>
            <person name="Lloyd C."/>
            <person name="McQuillan J."/>
            <person name="Oliveira G."/>
            <person name="Otto T.D."/>
            <person name="Parker-Manuel S.J."/>
            <person name="Quail M.A."/>
            <person name="Wilson R.A."/>
            <person name="Zerlotini A."/>
            <person name="Dunne D.W."/>
            <person name="Berriman M."/>
        </authorList>
    </citation>
    <scope>NUCLEOTIDE SEQUENCE [LARGE SCALE GENOMIC DNA]</scope>
    <source>
        <strain evidence="7">Puerto Rican</strain>
    </source>
</reference>
<dbReference type="SUPFAM" id="SSF48403">
    <property type="entry name" value="Ankyrin repeat"/>
    <property type="match status" value="1"/>
</dbReference>
<dbReference type="Gene3D" id="1.25.40.20">
    <property type="entry name" value="Ankyrin repeat-containing domain"/>
    <property type="match status" value="1"/>
</dbReference>
<dbReference type="InterPro" id="IPR001650">
    <property type="entry name" value="Helicase_C-like"/>
</dbReference>
<dbReference type="Proteomes" id="UP000008854">
    <property type="component" value="Unassembled WGS sequence"/>
</dbReference>
<dbReference type="InterPro" id="IPR007502">
    <property type="entry name" value="Helicase-assoc_dom"/>
</dbReference>
<name>A0A3Q0KT03_SCHMA</name>
<reference evidence="8" key="2">
    <citation type="submission" date="2018-12" db="UniProtKB">
        <authorList>
            <consortium name="WormBaseParasite"/>
        </authorList>
    </citation>
    <scope>IDENTIFICATION</scope>
    <source>
        <strain evidence="8">Puerto Rican</strain>
    </source>
</reference>
<dbReference type="InterPro" id="IPR027417">
    <property type="entry name" value="P-loop_NTPase"/>
</dbReference>
<dbReference type="SMART" id="SM00847">
    <property type="entry name" value="HA2"/>
    <property type="match status" value="1"/>
</dbReference>
<dbReference type="InterPro" id="IPR036770">
    <property type="entry name" value="Ankyrin_rpt-contain_sf"/>
</dbReference>
<evidence type="ECO:0000256" key="4">
    <source>
        <dbReference type="ARBA" id="ARBA00022840"/>
    </source>
</evidence>
<dbReference type="Pfam" id="PF21010">
    <property type="entry name" value="HA2_C"/>
    <property type="match status" value="1"/>
</dbReference>
<dbReference type="PANTHER" id="PTHR18934:SF213">
    <property type="entry name" value="3'-5' RNA HELICASE YTHDC2"/>
    <property type="match status" value="1"/>
</dbReference>
<dbReference type="Gene3D" id="3.40.50.300">
    <property type="entry name" value="P-loop containing nucleotide triphosphate hydrolases"/>
    <property type="match status" value="2"/>
</dbReference>
<dbReference type="InParanoid" id="A0A3Q0KT03"/>
<proteinExistence type="predicted"/>
<dbReference type="Pfam" id="PF07717">
    <property type="entry name" value="OB_NTP_bind"/>
    <property type="match status" value="1"/>
</dbReference>
<dbReference type="InterPro" id="IPR059023">
    <property type="entry name" value="RNA_hel_CTD"/>
</dbReference>
<dbReference type="InterPro" id="IPR002110">
    <property type="entry name" value="Ankyrin_rpt"/>
</dbReference>
<feature type="domain" description="Helicase C-terminal" evidence="6">
    <location>
        <begin position="912"/>
        <end position="1098"/>
    </location>
</feature>
<evidence type="ECO:0000256" key="3">
    <source>
        <dbReference type="ARBA" id="ARBA00022806"/>
    </source>
</evidence>
<dbReference type="GO" id="GO:0004386">
    <property type="term" value="F:helicase activity"/>
    <property type="evidence" value="ECO:0007669"/>
    <property type="project" value="TreeGrafter"/>
</dbReference>
<dbReference type="PANTHER" id="PTHR18934">
    <property type="entry name" value="ATP-DEPENDENT RNA HELICASE"/>
    <property type="match status" value="1"/>
</dbReference>
<dbReference type="ExpressionAtlas" id="A0A3Q0KT03">
    <property type="expression patterns" value="baseline and differential"/>
</dbReference>
<dbReference type="AlphaFoldDB" id="A0A3Q0KT03"/>
<evidence type="ECO:0000313" key="7">
    <source>
        <dbReference type="Proteomes" id="UP000008854"/>
    </source>
</evidence>
<evidence type="ECO:0000256" key="1">
    <source>
        <dbReference type="ARBA" id="ARBA00022741"/>
    </source>
</evidence>
<dbReference type="InterPro" id="IPR011709">
    <property type="entry name" value="DEAD-box_helicase_OB_fold"/>
</dbReference>
<keyword evidence="1" id="KW-0547">Nucleotide-binding</keyword>
<keyword evidence="7" id="KW-1185">Reference proteome</keyword>
<dbReference type="Pfam" id="PF04408">
    <property type="entry name" value="WHD_HA2"/>
    <property type="match status" value="1"/>
</dbReference>
<dbReference type="SUPFAM" id="SSF52540">
    <property type="entry name" value="P-loop containing nucleoside triphosphate hydrolases"/>
    <property type="match status" value="2"/>
</dbReference>
<organism evidence="7 8">
    <name type="scientific">Schistosoma mansoni</name>
    <name type="common">Blood fluke</name>
    <dbReference type="NCBI Taxonomy" id="6183"/>
    <lineage>
        <taxon>Eukaryota</taxon>
        <taxon>Metazoa</taxon>
        <taxon>Spiralia</taxon>
        <taxon>Lophotrochozoa</taxon>
        <taxon>Platyhelminthes</taxon>
        <taxon>Trematoda</taxon>
        <taxon>Digenea</taxon>
        <taxon>Strigeidida</taxon>
        <taxon>Schistosomatoidea</taxon>
        <taxon>Schistosomatidae</taxon>
        <taxon>Schistosoma</taxon>
    </lineage>
</organism>
<keyword evidence="4" id="KW-0067">ATP-binding</keyword>
<dbReference type="GO" id="GO:0005524">
    <property type="term" value="F:ATP binding"/>
    <property type="evidence" value="ECO:0007669"/>
    <property type="project" value="UniProtKB-KW"/>
</dbReference>
<dbReference type="CDD" id="cd18791">
    <property type="entry name" value="SF2_C_RHA"/>
    <property type="match status" value="1"/>
</dbReference>
<dbReference type="Gene3D" id="1.20.120.1080">
    <property type="match status" value="1"/>
</dbReference>
<feature type="region of interest" description="Disordered" evidence="5">
    <location>
        <begin position="1850"/>
        <end position="1877"/>
    </location>
</feature>
<accession>A0A3Q0KT03</accession>
<evidence type="ECO:0000256" key="5">
    <source>
        <dbReference type="SAM" id="MobiDB-lite"/>
    </source>
</evidence>
<dbReference type="WBParaSite" id="Smp_172150.1">
    <property type="protein sequence ID" value="Smp_172150.1"/>
    <property type="gene ID" value="Smp_172150"/>
</dbReference>
<sequence length="1931" mass="218426">MTQKFFRQKPSSCKQIFPVVEKHLNEHLHDPNLADGQRDIVQNHMEQSKVNSKYLSNSEGSPQYNIENMILSIKNNEQFSEVAKEFRHEIIVAMENLLMSKWQSLNTPTSSVYKNFCDKVTLVDNEKYLPAFTLSETKFSLTWDSKSSITQLLENNPVTPREKLELYPPADGISRVDVEIRKERYKGTTGRLMGTVPQIPPPSSIQKNLHWTKEKYTSEENVVDDCREQIIHFINSNPITIISGPPGIGKTTYLPQILVDECYMQGHRCRIICSQPYRLYAHINADRLSQIRGETTGQTVGYQIRLESKVSPKTLLTFCTHGVLLRTICADPRIMAGTTHIIVDEIEDDEIPENLHLTKLQNTEAKLMMTTVSNGDTDKSWCADNPDVGYGILLAIIPSLLNQYQHLKVILIINSRISTYEFCHENILNEMKNSINSVNAPSSVPMTYCEVHNNAAQYKYEISSINFKGQIQQPKFNLINNGFDELSSVSSHSTDNNLSPAFTAKVTPPIANIRNNISSENVVYKPLQGFSKYYNGAPIISIPYRAKQVRVYYLEDILEWTNYSTSRMNEASVCMSQDDVRCRNMYFWLTTKESDKYISCEYHIYTTDSGNKVNMVKDKTFNTSVSNAVPKKLPVFPEGQAVPHLKSDQILNQTDDCSEVCSTVFAKKHANNLLWSIWLRTVLDPNRNKLNKHHMKETDEMEVTEGKNSCLTNLLQCILSGLISVDYEHSDSGLTSIMVCSAGGLLEAVKCLLRHGADPFMRVAIPYEPLIGLARKQCKDFKLFGPKDRKMSTTDENYTIVGVTAYDLACIFDNNEIANLLKTYMINSSLRHEPENWEAILLRFGSWFQSPIGRSQFDNCTFKGYQPFTTDLGSLEETKVLMNSLNFRYKLLSSYQLARNNMEPETIVDHDLLTALIVKIDSSLPRGVILIFLPSYEEIMTLRGRLIDPDNSPWKSPEKPLIFILHPRMLVADLKTIYAQSSRSHRKLILSSSIAESSMTFDDVVYIIDCGLNYGEEFLDWTQTTSLRNQWISKSNAIQRKSRVGKNINGICFRLYSSLRYSFLPEERRGSLSGHVIEEMCIQARLLAPSNITLQTVLSALPKPPSPKSCENAIETLKEMDVLDTFEELTELGYHICDMPIPPRYAKMVLFSVVLKCLDPILTIACILTYTEPFILPRNAAERKDLMNIRRSLSSNSYSDHMVLLRAFQFWQKSRSEGWEKAFCQKHFISSATFEVIIAIRTQLLGQLRASGFVKTKGSGDIRDLNSNSDNWAVVKAAIVAGMYGNLAQVDRNNSCLRIVNGNSMPVVLDPQSVIATNANGAEMNVNDLPCDWLVFNEVLTLTDPKLHTSPESNNTDHLALKKLKIIRCVSIVSPITVALMGGSIRVCPQIEKETHSIANVIPDLNLKSSLKELLRQECKNSVHEQEVCSCLSNKNEDNAGKAYVNPEDRLENDLNSNSVSENNMTATSILENNGQLLSSYIQQNIHKTLPTMMQQKTIKQNPYSMLSDSDTTRISSFKISELNDSALKMLKYFNSMQISDCFDHVKSLSLQNQTKLSQPSVEQPNMESSSSTNVQKNNIVSFHLDPHKFLRFTVNSNEAIMVTELRQKWHALLLRRLKNPGKHCSQQDEAVLKCLINVLTNEEKALGLLQPFGVGARPRPMAVELYNRVDDAQNIDPKGMKAISEQPVSNRYGSIVCTTAGTNTTMPIFLSNTSLVKQNNSMYNYSSITNPKLTEVLSTNDFNKPHEQYLFQVYKGDNNTSMYNPIKQINISSTEIWKCPLPSNTTGNTDSMSVYEPFKDNISLSEGKNTSTISHMTKGFSEKHINIQNFKPDSLPNLKQLGIVENKKHQSSEHEILGSKTRHYSTTSEDKNSSDTLYGPHALNTVTNPFDVTYPTANHNNITMENDVAFRDINDIIYALLNDDTNKNHN</sequence>
<evidence type="ECO:0000256" key="2">
    <source>
        <dbReference type="ARBA" id="ARBA00022801"/>
    </source>
</evidence>
<dbReference type="SMART" id="SM00248">
    <property type="entry name" value="ANK"/>
    <property type="match status" value="2"/>
</dbReference>
<dbReference type="InterPro" id="IPR048333">
    <property type="entry name" value="HA2_WH"/>
</dbReference>
<keyword evidence="3" id="KW-0347">Helicase</keyword>
<evidence type="ECO:0000313" key="8">
    <source>
        <dbReference type="WBParaSite" id="Smp_172150.1"/>
    </source>
</evidence>
<dbReference type="STRING" id="6183.A0A3Q0KT03"/>
<dbReference type="PROSITE" id="PS51194">
    <property type="entry name" value="HELICASE_CTER"/>
    <property type="match status" value="1"/>
</dbReference>
<protein>
    <submittedName>
        <fullName evidence="8">Putative atp-dependent RNA helicase</fullName>
    </submittedName>
</protein>
<dbReference type="Pfam" id="PF26026">
    <property type="entry name" value="RNA_hel_CTD"/>
    <property type="match status" value="1"/>
</dbReference>
<keyword evidence="2" id="KW-0378">Hydrolase</keyword>